<name>A0AAE0J498_9PEZI</name>
<sequence length="396" mass="43624">MMTSATRSSAKHHELRSVPPASEAPPGSKHKHEDGVASPDAKRSKTSDEKEQQTIEESFASENAGASSYQDTKDGEETEDEQAAETTPQVEKEKRTAPQTKHQDESAVEPGGRDGSETMPSSILEKGIIYFFFRGRVGIDEPSEVDEIARSYILLRPIDKDAKLGSGPIGDAGNTRLCAIPKKVLPLSGKDRWISFVEKSGASFQQIKDEFLSASDYATKTAGTRHSPAATPVGEGVYAITSTGRESHLAYMLTLPDKLGEVQKEIGLREKGSFILSTKNPEYPGPASTQLPKGPEYPEEILKEFRSLRWMPTQPKHLDYVNTQFLLIGESSGVEKALETQKKDQKAGVEEPAEEMEKLEEEDAVRMKHLSNDDASRIFADLEVHSKGFPRLQTTF</sequence>
<evidence type="ECO:0000313" key="2">
    <source>
        <dbReference type="EMBL" id="KAK3336330.1"/>
    </source>
</evidence>
<feature type="region of interest" description="Disordered" evidence="1">
    <location>
        <begin position="340"/>
        <end position="363"/>
    </location>
</feature>
<proteinExistence type="predicted"/>
<feature type="compositionally biased region" description="Basic and acidic residues" evidence="1">
    <location>
        <begin position="31"/>
        <end position="53"/>
    </location>
</feature>
<evidence type="ECO:0000313" key="3">
    <source>
        <dbReference type="Proteomes" id="UP001286456"/>
    </source>
</evidence>
<gene>
    <name evidence="2" type="ORF">B0T19DRAFT_409188</name>
</gene>
<dbReference type="PANTHER" id="PTHR34776">
    <property type="entry name" value="F17F16.3 PROTEIN"/>
    <property type="match status" value="1"/>
</dbReference>
<dbReference type="PANTHER" id="PTHR34776:SF1">
    <property type="entry name" value="F17F16.3 PROTEIN"/>
    <property type="match status" value="1"/>
</dbReference>
<feature type="compositionally biased region" description="Basic and acidic residues" evidence="1">
    <location>
        <begin position="340"/>
        <end position="349"/>
    </location>
</feature>
<dbReference type="AlphaFoldDB" id="A0AAE0J498"/>
<reference evidence="2" key="1">
    <citation type="journal article" date="2023" name="Mol. Phylogenet. Evol.">
        <title>Genome-scale phylogeny and comparative genomics of the fungal order Sordariales.</title>
        <authorList>
            <person name="Hensen N."/>
            <person name="Bonometti L."/>
            <person name="Westerberg I."/>
            <person name="Brannstrom I.O."/>
            <person name="Guillou S."/>
            <person name="Cros-Aarteil S."/>
            <person name="Calhoun S."/>
            <person name="Haridas S."/>
            <person name="Kuo A."/>
            <person name="Mondo S."/>
            <person name="Pangilinan J."/>
            <person name="Riley R."/>
            <person name="LaButti K."/>
            <person name="Andreopoulos B."/>
            <person name="Lipzen A."/>
            <person name="Chen C."/>
            <person name="Yan M."/>
            <person name="Daum C."/>
            <person name="Ng V."/>
            <person name="Clum A."/>
            <person name="Steindorff A."/>
            <person name="Ohm R.A."/>
            <person name="Martin F."/>
            <person name="Silar P."/>
            <person name="Natvig D.O."/>
            <person name="Lalanne C."/>
            <person name="Gautier V."/>
            <person name="Ament-Velasquez S.L."/>
            <person name="Kruys A."/>
            <person name="Hutchinson M.I."/>
            <person name="Powell A.J."/>
            <person name="Barry K."/>
            <person name="Miller A.N."/>
            <person name="Grigoriev I.V."/>
            <person name="Debuchy R."/>
            <person name="Gladieux P."/>
            <person name="Hiltunen Thoren M."/>
            <person name="Johannesson H."/>
        </authorList>
    </citation>
    <scope>NUCLEOTIDE SEQUENCE</scope>
    <source>
        <strain evidence="2">SMH4131-1</strain>
    </source>
</reference>
<comment type="caution">
    <text evidence="2">The sequence shown here is derived from an EMBL/GenBank/DDBJ whole genome shotgun (WGS) entry which is preliminary data.</text>
</comment>
<accession>A0AAE0J498</accession>
<organism evidence="2 3">
    <name type="scientific">Cercophora scortea</name>
    <dbReference type="NCBI Taxonomy" id="314031"/>
    <lineage>
        <taxon>Eukaryota</taxon>
        <taxon>Fungi</taxon>
        <taxon>Dikarya</taxon>
        <taxon>Ascomycota</taxon>
        <taxon>Pezizomycotina</taxon>
        <taxon>Sordariomycetes</taxon>
        <taxon>Sordariomycetidae</taxon>
        <taxon>Sordariales</taxon>
        <taxon>Lasiosphaeriaceae</taxon>
        <taxon>Cercophora</taxon>
    </lineage>
</organism>
<feature type="compositionally biased region" description="Acidic residues" evidence="1">
    <location>
        <begin position="351"/>
        <end position="363"/>
    </location>
</feature>
<feature type="compositionally biased region" description="Polar residues" evidence="1">
    <location>
        <begin position="60"/>
        <end position="70"/>
    </location>
</feature>
<feature type="compositionally biased region" description="Basic and acidic residues" evidence="1">
    <location>
        <begin position="90"/>
        <end position="116"/>
    </location>
</feature>
<evidence type="ECO:0008006" key="4">
    <source>
        <dbReference type="Google" id="ProtNLM"/>
    </source>
</evidence>
<dbReference type="Proteomes" id="UP001286456">
    <property type="component" value="Unassembled WGS sequence"/>
</dbReference>
<feature type="region of interest" description="Disordered" evidence="1">
    <location>
        <begin position="1"/>
        <end position="120"/>
    </location>
</feature>
<dbReference type="EMBL" id="JAUEPO010000001">
    <property type="protein sequence ID" value="KAK3336330.1"/>
    <property type="molecule type" value="Genomic_DNA"/>
</dbReference>
<keyword evidence="3" id="KW-1185">Reference proteome</keyword>
<reference evidence="2" key="2">
    <citation type="submission" date="2023-06" db="EMBL/GenBank/DDBJ databases">
        <authorList>
            <consortium name="Lawrence Berkeley National Laboratory"/>
            <person name="Haridas S."/>
            <person name="Hensen N."/>
            <person name="Bonometti L."/>
            <person name="Westerberg I."/>
            <person name="Brannstrom I.O."/>
            <person name="Guillou S."/>
            <person name="Cros-Aarteil S."/>
            <person name="Calhoun S."/>
            <person name="Kuo A."/>
            <person name="Mondo S."/>
            <person name="Pangilinan J."/>
            <person name="Riley R."/>
            <person name="Labutti K."/>
            <person name="Andreopoulos B."/>
            <person name="Lipzen A."/>
            <person name="Chen C."/>
            <person name="Yanf M."/>
            <person name="Daum C."/>
            <person name="Ng V."/>
            <person name="Clum A."/>
            <person name="Steindorff A."/>
            <person name="Ohm R."/>
            <person name="Martin F."/>
            <person name="Silar P."/>
            <person name="Natvig D."/>
            <person name="Lalanne C."/>
            <person name="Gautier V."/>
            <person name="Ament-Velasquez S.L."/>
            <person name="Kruys A."/>
            <person name="Hutchinson M.I."/>
            <person name="Powell A.J."/>
            <person name="Barry K."/>
            <person name="Miller A.N."/>
            <person name="Grigoriev I.V."/>
            <person name="Debuchy R."/>
            <person name="Gladieux P."/>
            <person name="Thoren M.H."/>
            <person name="Johannesson H."/>
        </authorList>
    </citation>
    <scope>NUCLEOTIDE SEQUENCE</scope>
    <source>
        <strain evidence="2">SMH4131-1</strain>
    </source>
</reference>
<protein>
    <recommendedName>
        <fullName evidence="4">BTB domain transcription factor</fullName>
    </recommendedName>
</protein>
<evidence type="ECO:0000256" key="1">
    <source>
        <dbReference type="SAM" id="MobiDB-lite"/>
    </source>
</evidence>
<feature type="compositionally biased region" description="Acidic residues" evidence="1">
    <location>
        <begin position="74"/>
        <end position="83"/>
    </location>
</feature>